<evidence type="ECO:0000313" key="1">
    <source>
        <dbReference type="EMBL" id="EET87383.1"/>
    </source>
</evidence>
<dbReference type="AlphaFoldDB" id="C6PTP7"/>
<comment type="caution">
    <text evidence="1">The sequence shown here is derived from an EMBL/GenBank/DDBJ whole genome shotgun (WGS) entry which is preliminary data.</text>
</comment>
<organism evidence="1 2">
    <name type="scientific">Clostridium carboxidivorans P7</name>
    <dbReference type="NCBI Taxonomy" id="536227"/>
    <lineage>
        <taxon>Bacteria</taxon>
        <taxon>Bacillati</taxon>
        <taxon>Bacillota</taxon>
        <taxon>Clostridia</taxon>
        <taxon>Eubacteriales</taxon>
        <taxon>Clostridiaceae</taxon>
        <taxon>Clostridium</taxon>
    </lineage>
</organism>
<accession>C6PTP7</accession>
<gene>
    <name evidence="1" type="ORF">CcarbDRAFT_2164</name>
</gene>
<proteinExistence type="predicted"/>
<sequence>MHDMKKSDQLEKDKDLIRCECIGDRNYFQQIQFESMFQLKSAYVPIEDIIKK</sequence>
<dbReference type="eggNOG" id="ENOG50324VU">
    <property type="taxonomic scope" value="Bacteria"/>
</dbReference>
<reference evidence="1 2" key="1">
    <citation type="submission" date="2009-06" db="EMBL/GenBank/DDBJ databases">
        <title>The draft genome of Clostridium carboxidivorans P7.</title>
        <authorList>
            <consortium name="US DOE Joint Genome Institute (JGI-PGF)"/>
            <person name="Lucas S."/>
            <person name="Copeland A."/>
            <person name="Lapidus A."/>
            <person name="Glavina del Rio T."/>
            <person name="Tice H."/>
            <person name="Bruce D."/>
            <person name="Goodwin L."/>
            <person name="Pitluck S."/>
            <person name="Larimer F."/>
            <person name="Land M.L."/>
            <person name="Hauser L."/>
            <person name="Hemme C.L."/>
        </authorList>
    </citation>
    <scope>NUCLEOTIDE SEQUENCE [LARGE SCALE GENOMIC DNA]</scope>
    <source>
        <strain evidence="1 2">P7</strain>
    </source>
</reference>
<evidence type="ECO:0000313" key="2">
    <source>
        <dbReference type="Proteomes" id="UP000004198"/>
    </source>
</evidence>
<name>C6PTP7_9CLOT</name>
<dbReference type="RefSeq" id="WP_007061049.1">
    <property type="nucleotide sequence ID" value="NZ_ACVI01000031.1"/>
</dbReference>
<keyword evidence="2" id="KW-1185">Reference proteome</keyword>
<dbReference type="Proteomes" id="UP000004198">
    <property type="component" value="Unassembled WGS sequence"/>
</dbReference>
<protein>
    <submittedName>
        <fullName evidence="1">Uncharacterized protein</fullName>
    </submittedName>
</protein>
<dbReference type="EMBL" id="ACVI01000031">
    <property type="protein sequence ID" value="EET87383.1"/>
    <property type="molecule type" value="Genomic_DNA"/>
</dbReference>